<protein>
    <submittedName>
        <fullName evidence="1">Uncharacterized protein</fullName>
    </submittedName>
</protein>
<sequence>MGNSHLNSFPFDRTLGGGSFFDHFGDLDEKGRADKSLLLTVYKACNERIKECKELGGIHCNSDKGRKMEGVGDIDDAQVVRSELEVTGKRVVWQDSASFWASLRRDWRRKS</sequence>
<dbReference type="AlphaFoldDB" id="A0A438EEP5"/>
<comment type="caution">
    <text evidence="1">The sequence shown here is derived from an EMBL/GenBank/DDBJ whole genome shotgun (WGS) entry which is preliminary data.</text>
</comment>
<gene>
    <name evidence="1" type="ORF">CK203_076156</name>
</gene>
<dbReference type="Proteomes" id="UP000288805">
    <property type="component" value="Unassembled WGS sequence"/>
</dbReference>
<proteinExistence type="predicted"/>
<reference evidence="1 2" key="1">
    <citation type="journal article" date="2018" name="PLoS Genet.">
        <title>Population sequencing reveals clonal diversity and ancestral inbreeding in the grapevine cultivar Chardonnay.</title>
        <authorList>
            <person name="Roach M.J."/>
            <person name="Johnson D.L."/>
            <person name="Bohlmann J."/>
            <person name="van Vuuren H.J."/>
            <person name="Jones S.J."/>
            <person name="Pretorius I.S."/>
            <person name="Schmidt S.A."/>
            <person name="Borneman A.R."/>
        </authorList>
    </citation>
    <scope>NUCLEOTIDE SEQUENCE [LARGE SCALE GENOMIC DNA]</scope>
    <source>
        <strain evidence="2">cv. Chardonnay</strain>
        <tissue evidence="1">Leaf</tissue>
    </source>
</reference>
<accession>A0A438EEP5</accession>
<organism evidence="1 2">
    <name type="scientific">Vitis vinifera</name>
    <name type="common">Grape</name>
    <dbReference type="NCBI Taxonomy" id="29760"/>
    <lineage>
        <taxon>Eukaryota</taxon>
        <taxon>Viridiplantae</taxon>
        <taxon>Streptophyta</taxon>
        <taxon>Embryophyta</taxon>
        <taxon>Tracheophyta</taxon>
        <taxon>Spermatophyta</taxon>
        <taxon>Magnoliopsida</taxon>
        <taxon>eudicotyledons</taxon>
        <taxon>Gunneridae</taxon>
        <taxon>Pentapetalae</taxon>
        <taxon>rosids</taxon>
        <taxon>Vitales</taxon>
        <taxon>Vitaceae</taxon>
        <taxon>Viteae</taxon>
        <taxon>Vitis</taxon>
    </lineage>
</organism>
<evidence type="ECO:0000313" key="2">
    <source>
        <dbReference type="Proteomes" id="UP000288805"/>
    </source>
</evidence>
<name>A0A438EEP5_VITVI</name>
<dbReference type="EMBL" id="QGNW01001307">
    <property type="protein sequence ID" value="RVW46138.1"/>
    <property type="molecule type" value="Genomic_DNA"/>
</dbReference>
<evidence type="ECO:0000313" key="1">
    <source>
        <dbReference type="EMBL" id="RVW46138.1"/>
    </source>
</evidence>